<evidence type="ECO:0000256" key="4">
    <source>
        <dbReference type="HAMAP-Rule" id="MF_01341"/>
    </source>
</evidence>
<comment type="function">
    <text evidence="4">Binds to the 23S rRNA.</text>
</comment>
<accession>A0A150RI80</accession>
<dbReference type="GO" id="GO:0003735">
    <property type="term" value="F:structural constituent of ribosome"/>
    <property type="evidence" value="ECO:0007669"/>
    <property type="project" value="InterPro"/>
</dbReference>
<dbReference type="Proteomes" id="UP000075515">
    <property type="component" value="Unassembled WGS sequence"/>
</dbReference>
<dbReference type="SUPFAM" id="SSF52080">
    <property type="entry name" value="Ribosomal proteins L15p and L18e"/>
    <property type="match status" value="1"/>
</dbReference>
<sequence length="163" mass="17047">MDILSKLQAPEGAVTKRLRVGRGVGSGFGKTSGRGQKGQKARAGGNINKKHFQGGQTPIQRRLPKRGFRNPLADIVANVNVGALEAFDDGAQVDVAALQASRLVQGRFDVLKILGSGELTKKLTVTAHRFSKGAIEKIEKAGGKAVVLASPASQDNSTDSSSS</sequence>
<protein>
    <recommendedName>
        <fullName evidence="4">Large ribosomal subunit protein uL15</fullName>
    </recommendedName>
</protein>
<evidence type="ECO:0000256" key="3">
    <source>
        <dbReference type="ARBA" id="ARBA00023274"/>
    </source>
</evidence>
<comment type="caution">
    <text evidence="8">The sequence shown here is derived from an EMBL/GenBank/DDBJ whole genome shotgun (WGS) entry which is preliminary data.</text>
</comment>
<dbReference type="GO" id="GO:0019843">
    <property type="term" value="F:rRNA binding"/>
    <property type="evidence" value="ECO:0007669"/>
    <property type="project" value="UniProtKB-UniRule"/>
</dbReference>
<evidence type="ECO:0000256" key="5">
    <source>
        <dbReference type="RuleBase" id="RU003888"/>
    </source>
</evidence>
<name>A0A150RI80_SORCE</name>
<evidence type="ECO:0000313" key="9">
    <source>
        <dbReference type="Proteomes" id="UP000075515"/>
    </source>
</evidence>
<evidence type="ECO:0000256" key="6">
    <source>
        <dbReference type="SAM" id="MobiDB-lite"/>
    </source>
</evidence>
<evidence type="ECO:0000256" key="2">
    <source>
        <dbReference type="ARBA" id="ARBA00022980"/>
    </source>
</evidence>
<evidence type="ECO:0000256" key="1">
    <source>
        <dbReference type="ARBA" id="ARBA00007320"/>
    </source>
</evidence>
<organism evidence="8 9">
    <name type="scientific">Sorangium cellulosum</name>
    <name type="common">Polyangium cellulosum</name>
    <dbReference type="NCBI Taxonomy" id="56"/>
    <lineage>
        <taxon>Bacteria</taxon>
        <taxon>Pseudomonadati</taxon>
        <taxon>Myxococcota</taxon>
        <taxon>Polyangia</taxon>
        <taxon>Polyangiales</taxon>
        <taxon>Polyangiaceae</taxon>
        <taxon>Sorangium</taxon>
    </lineage>
</organism>
<dbReference type="PANTHER" id="PTHR12934:SF11">
    <property type="entry name" value="LARGE RIBOSOMAL SUBUNIT PROTEIN UL15M"/>
    <property type="match status" value="1"/>
</dbReference>
<dbReference type="PROSITE" id="PS00475">
    <property type="entry name" value="RIBOSOMAL_L15"/>
    <property type="match status" value="1"/>
</dbReference>
<feature type="region of interest" description="Disordered" evidence="6">
    <location>
        <begin position="24"/>
        <end position="54"/>
    </location>
</feature>
<reference evidence="8 9" key="1">
    <citation type="submission" date="2014-02" db="EMBL/GenBank/DDBJ databases">
        <title>The small core and large imbalanced accessory genome model reveals a collaborative survival strategy of Sorangium cellulosum strains in nature.</title>
        <authorList>
            <person name="Han K."/>
            <person name="Peng R."/>
            <person name="Blom J."/>
            <person name="Li Y.-Z."/>
        </authorList>
    </citation>
    <scope>NUCLEOTIDE SEQUENCE [LARGE SCALE GENOMIC DNA]</scope>
    <source>
        <strain evidence="8 9">So0149</strain>
    </source>
</reference>
<dbReference type="GO" id="GO:0022625">
    <property type="term" value="C:cytosolic large ribosomal subunit"/>
    <property type="evidence" value="ECO:0007669"/>
    <property type="project" value="TreeGrafter"/>
</dbReference>
<dbReference type="HAMAP" id="MF_01341">
    <property type="entry name" value="Ribosomal_uL15"/>
    <property type="match status" value="1"/>
</dbReference>
<feature type="compositionally biased region" description="Gly residues" evidence="6">
    <location>
        <begin position="24"/>
        <end position="36"/>
    </location>
</feature>
<feature type="domain" description="Large ribosomal subunit protein uL15/eL18" evidence="7">
    <location>
        <begin position="79"/>
        <end position="146"/>
    </location>
</feature>
<keyword evidence="2 4" id="KW-0689">Ribosomal protein</keyword>
<dbReference type="GO" id="GO:0006412">
    <property type="term" value="P:translation"/>
    <property type="evidence" value="ECO:0007669"/>
    <property type="project" value="UniProtKB-UniRule"/>
</dbReference>
<dbReference type="InterPro" id="IPR030878">
    <property type="entry name" value="Ribosomal_uL15"/>
</dbReference>
<dbReference type="PANTHER" id="PTHR12934">
    <property type="entry name" value="50S RIBOSOMAL PROTEIN L15"/>
    <property type="match status" value="1"/>
</dbReference>
<dbReference type="Pfam" id="PF00828">
    <property type="entry name" value="Ribosomal_L27A"/>
    <property type="match status" value="1"/>
</dbReference>
<comment type="subunit">
    <text evidence="4">Part of the 50S ribosomal subunit.</text>
</comment>
<proteinExistence type="inferred from homology"/>
<dbReference type="InterPro" id="IPR005749">
    <property type="entry name" value="Ribosomal_uL15_bac-type"/>
</dbReference>
<dbReference type="InterPro" id="IPR001196">
    <property type="entry name" value="Ribosomal_uL15_CS"/>
</dbReference>
<dbReference type="InterPro" id="IPR021131">
    <property type="entry name" value="Ribosomal_uL15/eL18"/>
</dbReference>
<dbReference type="InterPro" id="IPR036227">
    <property type="entry name" value="Ribosomal_uL15/eL18_sf"/>
</dbReference>
<dbReference type="AlphaFoldDB" id="A0A150RI80"/>
<gene>
    <name evidence="4" type="primary">rplO</name>
    <name evidence="8" type="ORF">BE18_02540</name>
</gene>
<evidence type="ECO:0000259" key="7">
    <source>
        <dbReference type="Pfam" id="PF00828"/>
    </source>
</evidence>
<keyword evidence="4" id="KW-0699">rRNA-binding</keyword>
<dbReference type="NCBIfam" id="TIGR01071">
    <property type="entry name" value="rplO_bact"/>
    <property type="match status" value="1"/>
</dbReference>
<comment type="similarity">
    <text evidence="1 4 5">Belongs to the universal ribosomal protein uL15 family.</text>
</comment>
<keyword evidence="4" id="KW-0694">RNA-binding</keyword>
<dbReference type="Gene3D" id="3.100.10.10">
    <property type="match status" value="1"/>
</dbReference>
<dbReference type="EMBL" id="JEMC01003612">
    <property type="protein sequence ID" value="KYF79922.1"/>
    <property type="molecule type" value="Genomic_DNA"/>
</dbReference>
<evidence type="ECO:0000313" key="8">
    <source>
        <dbReference type="EMBL" id="KYF79922.1"/>
    </source>
</evidence>
<keyword evidence="3 4" id="KW-0687">Ribonucleoprotein</keyword>